<evidence type="ECO:0000256" key="1">
    <source>
        <dbReference type="SAM" id="SignalP"/>
    </source>
</evidence>
<dbReference type="OrthoDB" id="7024471at2"/>
<protein>
    <recommendedName>
        <fullName evidence="4">Adhesin</fullName>
    </recommendedName>
</protein>
<proteinExistence type="predicted"/>
<keyword evidence="1" id="KW-0732">Signal</keyword>
<dbReference type="EMBL" id="QUZU01000004">
    <property type="protein sequence ID" value="TFY91384.1"/>
    <property type="molecule type" value="Genomic_DNA"/>
</dbReference>
<sequence>MVTHTQGSLSLLLISCVLSTSVSLPVLAAGDGVIVIDRAVRGHMWGRTAGTDPNPTTANANPAGQIYRATSIELNDHDIAGISSGASITRTILPGGNLPGLGNNGGGIGLGAGSAAGHSGGSSLSGTINGAVSSGLAPLNNIGSMVGGR</sequence>
<accession>A0A4Z0AZ47</accession>
<keyword evidence="3" id="KW-1185">Reference proteome</keyword>
<organism evidence="2 3">
    <name type="scientific">Pseudomonas kairouanensis</name>
    <dbReference type="NCBI Taxonomy" id="2293832"/>
    <lineage>
        <taxon>Bacteria</taxon>
        <taxon>Pseudomonadati</taxon>
        <taxon>Pseudomonadota</taxon>
        <taxon>Gammaproteobacteria</taxon>
        <taxon>Pseudomonadales</taxon>
        <taxon>Pseudomonadaceae</taxon>
        <taxon>Pseudomonas</taxon>
    </lineage>
</organism>
<gene>
    <name evidence="2" type="ORF">DYL59_05375</name>
</gene>
<evidence type="ECO:0000313" key="3">
    <source>
        <dbReference type="Proteomes" id="UP000297391"/>
    </source>
</evidence>
<comment type="caution">
    <text evidence="2">The sequence shown here is derived from an EMBL/GenBank/DDBJ whole genome shotgun (WGS) entry which is preliminary data.</text>
</comment>
<evidence type="ECO:0008006" key="4">
    <source>
        <dbReference type="Google" id="ProtNLM"/>
    </source>
</evidence>
<name>A0A4Z0AZ47_9PSED</name>
<feature type="signal peptide" evidence="1">
    <location>
        <begin position="1"/>
        <end position="28"/>
    </location>
</feature>
<dbReference type="RefSeq" id="WP_135288243.1">
    <property type="nucleotide sequence ID" value="NZ_QUZU01000004.1"/>
</dbReference>
<feature type="chain" id="PRO_5021424266" description="Adhesin" evidence="1">
    <location>
        <begin position="29"/>
        <end position="149"/>
    </location>
</feature>
<evidence type="ECO:0000313" key="2">
    <source>
        <dbReference type="EMBL" id="TFY91384.1"/>
    </source>
</evidence>
<reference evidence="2 3" key="1">
    <citation type="journal article" date="2019" name="Syst. Appl. Microbiol.">
        <title>New species of pathogenic Pseudomonas isolated from citrus in Tunisia: Proposal of Pseudomonas kairouanensis sp. nov. and Pseudomonas nabeulensis sp. nov.</title>
        <authorList>
            <person name="Oueslati M."/>
            <person name="Mulet M."/>
            <person name="Gomila M."/>
            <person name="Berge O."/>
            <person name="Hajlaoui M.R."/>
            <person name="Lalucat J."/>
            <person name="Sadfi-Zouaoui N."/>
            <person name="Garcia-Valdes E."/>
        </authorList>
    </citation>
    <scope>NUCLEOTIDE SEQUENCE [LARGE SCALE GENOMIC DNA]</scope>
    <source>
        <strain evidence="2 3">KC12</strain>
    </source>
</reference>
<dbReference type="Proteomes" id="UP000297391">
    <property type="component" value="Unassembled WGS sequence"/>
</dbReference>
<dbReference type="AlphaFoldDB" id="A0A4Z0AZ47"/>